<proteinExistence type="predicted"/>
<evidence type="ECO:0000313" key="2">
    <source>
        <dbReference type="Proteomes" id="UP001147782"/>
    </source>
</evidence>
<gene>
    <name evidence="1" type="ORF">N7496_000181</name>
</gene>
<accession>A0A9W9VTL2</accession>
<comment type="caution">
    <text evidence="1">The sequence shown here is derived from an EMBL/GenBank/DDBJ whole genome shotgun (WGS) entry which is preliminary data.</text>
</comment>
<sequence length="104" mass="11275">MSVVLVLPFTEFPSRASLLRACAGLGLLQSVKKAYLAGFVPFFYSNVERGFPCIVPNLQIGPVICEKCNQVRCPRIGEPSGGDGMESRIAPSAHHIDICSRPNK</sequence>
<dbReference type="EMBL" id="JAPZBS010000001">
    <property type="protein sequence ID" value="KAJ5389113.1"/>
    <property type="molecule type" value="Genomic_DNA"/>
</dbReference>
<protein>
    <submittedName>
        <fullName evidence="1">Uncharacterized protein</fullName>
    </submittedName>
</protein>
<organism evidence="1 2">
    <name type="scientific">Penicillium cataractarum</name>
    <dbReference type="NCBI Taxonomy" id="2100454"/>
    <lineage>
        <taxon>Eukaryota</taxon>
        <taxon>Fungi</taxon>
        <taxon>Dikarya</taxon>
        <taxon>Ascomycota</taxon>
        <taxon>Pezizomycotina</taxon>
        <taxon>Eurotiomycetes</taxon>
        <taxon>Eurotiomycetidae</taxon>
        <taxon>Eurotiales</taxon>
        <taxon>Aspergillaceae</taxon>
        <taxon>Penicillium</taxon>
    </lineage>
</organism>
<reference evidence="1" key="1">
    <citation type="submission" date="2022-11" db="EMBL/GenBank/DDBJ databases">
        <authorList>
            <person name="Petersen C."/>
        </authorList>
    </citation>
    <scope>NUCLEOTIDE SEQUENCE</scope>
    <source>
        <strain evidence="1">IBT 29864</strain>
    </source>
</reference>
<dbReference type="AlphaFoldDB" id="A0A9W9VTL2"/>
<evidence type="ECO:0000313" key="1">
    <source>
        <dbReference type="EMBL" id="KAJ5389113.1"/>
    </source>
</evidence>
<reference evidence="1" key="2">
    <citation type="journal article" date="2023" name="IMA Fungus">
        <title>Comparative genomic study of the Penicillium genus elucidates a diverse pangenome and 15 lateral gene transfer events.</title>
        <authorList>
            <person name="Petersen C."/>
            <person name="Sorensen T."/>
            <person name="Nielsen M.R."/>
            <person name="Sondergaard T.E."/>
            <person name="Sorensen J.L."/>
            <person name="Fitzpatrick D.A."/>
            <person name="Frisvad J.C."/>
            <person name="Nielsen K.L."/>
        </authorList>
    </citation>
    <scope>NUCLEOTIDE SEQUENCE</scope>
    <source>
        <strain evidence="1">IBT 29864</strain>
    </source>
</reference>
<dbReference type="GeneID" id="81432289"/>
<keyword evidence="2" id="KW-1185">Reference proteome</keyword>
<dbReference type="RefSeq" id="XP_056559841.1">
    <property type="nucleotide sequence ID" value="XM_056693112.1"/>
</dbReference>
<name>A0A9W9VTL2_9EURO</name>
<dbReference type="Proteomes" id="UP001147782">
    <property type="component" value="Unassembled WGS sequence"/>
</dbReference>